<dbReference type="GO" id="GO:0005524">
    <property type="term" value="F:ATP binding"/>
    <property type="evidence" value="ECO:0007669"/>
    <property type="project" value="UniProtKB-KW"/>
</dbReference>
<evidence type="ECO:0000256" key="4">
    <source>
        <dbReference type="ARBA" id="ARBA00023012"/>
    </source>
</evidence>
<evidence type="ECO:0000256" key="6">
    <source>
        <dbReference type="ARBA" id="ARBA00023163"/>
    </source>
</evidence>
<dbReference type="PROSITE" id="PS00676">
    <property type="entry name" value="SIGMA54_INTERACT_2"/>
    <property type="match status" value="1"/>
</dbReference>
<dbReference type="SMART" id="SM00382">
    <property type="entry name" value="AAA"/>
    <property type="match status" value="1"/>
</dbReference>
<dbReference type="Pfam" id="PF02954">
    <property type="entry name" value="HTH_8"/>
    <property type="match status" value="1"/>
</dbReference>
<dbReference type="CDD" id="cd00009">
    <property type="entry name" value="AAA"/>
    <property type="match status" value="1"/>
</dbReference>
<dbReference type="InterPro" id="IPR009057">
    <property type="entry name" value="Homeodomain-like_sf"/>
</dbReference>
<dbReference type="Gene3D" id="3.40.50.300">
    <property type="entry name" value="P-loop containing nucleotide triphosphate hydrolases"/>
    <property type="match status" value="1"/>
</dbReference>
<dbReference type="GO" id="GO:0000160">
    <property type="term" value="P:phosphorelay signal transduction system"/>
    <property type="evidence" value="ECO:0007669"/>
    <property type="project" value="UniProtKB-KW"/>
</dbReference>
<dbReference type="Gene3D" id="1.10.10.60">
    <property type="entry name" value="Homeodomain-like"/>
    <property type="match status" value="1"/>
</dbReference>
<accession>A0A367GRB2</accession>
<feature type="modified residue" description="4-aspartylphosphate" evidence="7">
    <location>
        <position position="52"/>
    </location>
</feature>
<dbReference type="PROSITE" id="PS50045">
    <property type="entry name" value="SIGMA54_INTERACT_4"/>
    <property type="match status" value="1"/>
</dbReference>
<dbReference type="InterPro" id="IPR011006">
    <property type="entry name" value="CheY-like_superfamily"/>
</dbReference>
<gene>
    <name evidence="10" type="ORF">DJ568_08625</name>
</gene>
<protein>
    <submittedName>
        <fullName evidence="10">Sigma-54-dependent Fis family transcriptional regulator</fullName>
    </submittedName>
</protein>
<sequence>MAKILIIDDERAIRSTLREILEYEDYQVEDVDNGVDGLEMIQNNDYDLVLCDIKMNRMDGMEVLQEGLAIKPDLPFIMISGHGTVETAVEASKKGAFDFISKPPDLNRLLITVRNALDRGSLVVEAKTLKRKVSKVRPILGESQAIVKIKETIDRVGPTDARVLVTGANGSGKELVARWLHEKSNRANAPLIEVNCAAIPSELIESELFGHEKGSFTSAIKQRIGKFESASGGTLFLDEIGDMSHSAQAKVLRALQENKITRVGGEKEIEVDVRVIAATNKDLLKEIEAGNFRMDLYHRLSVILIHVPPLIERKDDITLLTQNFLEEICAEYGMPVKKISESALDALKALPWTGNIRELRNMIERLIILSDKTITDNDVRAFANPSGPATVTTGGAAAAAAAPQTDFNQFKNFQEYKDFAEREYIKFKLEKNNWNVSKTADDIDIQRSHLYSKIEKYGLKRGE</sequence>
<evidence type="ECO:0000259" key="9">
    <source>
        <dbReference type="PROSITE" id="PS50110"/>
    </source>
</evidence>
<dbReference type="SUPFAM" id="SSF46689">
    <property type="entry name" value="Homeodomain-like"/>
    <property type="match status" value="1"/>
</dbReference>
<dbReference type="Proteomes" id="UP000253209">
    <property type="component" value="Unassembled WGS sequence"/>
</dbReference>
<organism evidence="10 11">
    <name type="scientific">Mucilaginibacter hurinus</name>
    <dbReference type="NCBI Taxonomy" id="2201324"/>
    <lineage>
        <taxon>Bacteria</taxon>
        <taxon>Pseudomonadati</taxon>
        <taxon>Bacteroidota</taxon>
        <taxon>Sphingobacteriia</taxon>
        <taxon>Sphingobacteriales</taxon>
        <taxon>Sphingobacteriaceae</taxon>
        <taxon>Mucilaginibacter</taxon>
    </lineage>
</organism>
<evidence type="ECO:0000256" key="3">
    <source>
        <dbReference type="ARBA" id="ARBA00022840"/>
    </source>
</evidence>
<dbReference type="RefSeq" id="WP_114004863.1">
    <property type="nucleotide sequence ID" value="NZ_QGDC01000004.1"/>
</dbReference>
<dbReference type="SMART" id="SM00448">
    <property type="entry name" value="REC"/>
    <property type="match status" value="1"/>
</dbReference>
<comment type="caution">
    <text evidence="10">The sequence shown here is derived from an EMBL/GenBank/DDBJ whole genome shotgun (WGS) entry which is preliminary data.</text>
</comment>
<dbReference type="SUPFAM" id="SSF52172">
    <property type="entry name" value="CheY-like"/>
    <property type="match status" value="1"/>
</dbReference>
<dbReference type="InterPro" id="IPR001789">
    <property type="entry name" value="Sig_transdc_resp-reg_receiver"/>
</dbReference>
<dbReference type="FunFam" id="3.40.50.300:FF:000006">
    <property type="entry name" value="DNA-binding transcriptional regulator NtrC"/>
    <property type="match status" value="1"/>
</dbReference>
<evidence type="ECO:0000256" key="1">
    <source>
        <dbReference type="ARBA" id="ARBA00022553"/>
    </source>
</evidence>
<dbReference type="OrthoDB" id="9767722at2"/>
<keyword evidence="4" id="KW-0902">Two-component regulatory system</keyword>
<evidence type="ECO:0000256" key="2">
    <source>
        <dbReference type="ARBA" id="ARBA00022741"/>
    </source>
</evidence>
<evidence type="ECO:0000256" key="5">
    <source>
        <dbReference type="ARBA" id="ARBA00023015"/>
    </source>
</evidence>
<feature type="domain" description="Sigma-54 factor interaction" evidence="8">
    <location>
        <begin position="139"/>
        <end position="368"/>
    </location>
</feature>
<dbReference type="InterPro" id="IPR058031">
    <property type="entry name" value="AAA_lid_NorR"/>
</dbReference>
<dbReference type="SUPFAM" id="SSF52540">
    <property type="entry name" value="P-loop containing nucleoside triphosphate hydrolases"/>
    <property type="match status" value="1"/>
</dbReference>
<dbReference type="PANTHER" id="PTHR32071">
    <property type="entry name" value="TRANSCRIPTIONAL REGULATORY PROTEIN"/>
    <property type="match status" value="1"/>
</dbReference>
<dbReference type="PANTHER" id="PTHR32071:SF17">
    <property type="entry name" value="TRANSCRIPTIONAL REGULATOR (NTRC FAMILY)"/>
    <property type="match status" value="1"/>
</dbReference>
<dbReference type="EMBL" id="QGDC01000004">
    <property type="protein sequence ID" value="RCH55241.1"/>
    <property type="molecule type" value="Genomic_DNA"/>
</dbReference>
<dbReference type="PROSITE" id="PS50110">
    <property type="entry name" value="RESPONSE_REGULATORY"/>
    <property type="match status" value="1"/>
</dbReference>
<dbReference type="GO" id="GO:0043565">
    <property type="term" value="F:sequence-specific DNA binding"/>
    <property type="evidence" value="ECO:0007669"/>
    <property type="project" value="InterPro"/>
</dbReference>
<dbReference type="InterPro" id="IPR003593">
    <property type="entry name" value="AAA+_ATPase"/>
</dbReference>
<dbReference type="InterPro" id="IPR027417">
    <property type="entry name" value="P-loop_NTPase"/>
</dbReference>
<dbReference type="Pfam" id="PF00072">
    <property type="entry name" value="Response_reg"/>
    <property type="match status" value="1"/>
</dbReference>
<dbReference type="AlphaFoldDB" id="A0A367GRB2"/>
<dbReference type="FunFam" id="3.40.50.2300:FF:000018">
    <property type="entry name" value="DNA-binding transcriptional regulator NtrC"/>
    <property type="match status" value="1"/>
</dbReference>
<keyword evidence="2" id="KW-0547">Nucleotide-binding</keyword>
<feature type="domain" description="Response regulatory" evidence="9">
    <location>
        <begin position="3"/>
        <end position="117"/>
    </location>
</feature>
<keyword evidence="3" id="KW-0067">ATP-binding</keyword>
<name>A0A367GRB2_9SPHI</name>
<keyword evidence="6" id="KW-0804">Transcription</keyword>
<evidence type="ECO:0000313" key="10">
    <source>
        <dbReference type="EMBL" id="RCH55241.1"/>
    </source>
</evidence>
<keyword evidence="11" id="KW-1185">Reference proteome</keyword>
<dbReference type="InterPro" id="IPR002197">
    <property type="entry name" value="HTH_Fis"/>
</dbReference>
<evidence type="ECO:0000256" key="7">
    <source>
        <dbReference type="PROSITE-ProRule" id="PRU00169"/>
    </source>
</evidence>
<dbReference type="Gene3D" id="1.10.8.60">
    <property type="match status" value="1"/>
</dbReference>
<proteinExistence type="predicted"/>
<dbReference type="GO" id="GO:0006355">
    <property type="term" value="P:regulation of DNA-templated transcription"/>
    <property type="evidence" value="ECO:0007669"/>
    <property type="project" value="InterPro"/>
</dbReference>
<dbReference type="InterPro" id="IPR002078">
    <property type="entry name" value="Sigma_54_int"/>
</dbReference>
<evidence type="ECO:0000259" key="8">
    <source>
        <dbReference type="PROSITE" id="PS50045"/>
    </source>
</evidence>
<dbReference type="InterPro" id="IPR025943">
    <property type="entry name" value="Sigma_54_int_dom_ATP-bd_2"/>
</dbReference>
<dbReference type="Pfam" id="PF25601">
    <property type="entry name" value="AAA_lid_14"/>
    <property type="match status" value="1"/>
</dbReference>
<keyword evidence="1 7" id="KW-0597">Phosphoprotein</keyword>
<reference evidence="10 11" key="1">
    <citation type="submission" date="2018-05" db="EMBL/GenBank/DDBJ databases">
        <title>Mucilaginibacter hurinus sp. nov., isolated from briquette warehouse soil.</title>
        <authorList>
            <person name="Choi L."/>
        </authorList>
    </citation>
    <scope>NUCLEOTIDE SEQUENCE [LARGE SCALE GENOMIC DNA]</scope>
    <source>
        <strain evidence="10 11">ZR32</strain>
    </source>
</reference>
<dbReference type="Pfam" id="PF00158">
    <property type="entry name" value="Sigma54_activat"/>
    <property type="match status" value="1"/>
</dbReference>
<evidence type="ECO:0000313" key="11">
    <source>
        <dbReference type="Proteomes" id="UP000253209"/>
    </source>
</evidence>
<keyword evidence="5" id="KW-0805">Transcription regulation</keyword>
<dbReference type="Gene3D" id="3.40.50.2300">
    <property type="match status" value="1"/>
</dbReference>